<reference evidence="3 4" key="1">
    <citation type="submission" date="2024-10" db="EMBL/GenBank/DDBJ databases">
        <title>The Natural Products Discovery Center: Release of the First 8490 Sequenced Strains for Exploring Actinobacteria Biosynthetic Diversity.</title>
        <authorList>
            <person name="Kalkreuter E."/>
            <person name="Kautsar S.A."/>
            <person name="Yang D."/>
            <person name="Bader C.D."/>
            <person name="Teijaro C.N."/>
            <person name="Fluegel L."/>
            <person name="Davis C.M."/>
            <person name="Simpson J.R."/>
            <person name="Lauterbach L."/>
            <person name="Steele A.D."/>
            <person name="Gui C."/>
            <person name="Meng S."/>
            <person name="Li G."/>
            <person name="Viehrig K."/>
            <person name="Ye F."/>
            <person name="Su P."/>
            <person name="Kiefer A.F."/>
            <person name="Nichols A."/>
            <person name="Cepeda A.J."/>
            <person name="Yan W."/>
            <person name="Fan B."/>
            <person name="Jiang Y."/>
            <person name="Adhikari A."/>
            <person name="Zheng C.-J."/>
            <person name="Schuster L."/>
            <person name="Cowan T.M."/>
            <person name="Smanski M.J."/>
            <person name="Chevrette M.G."/>
            <person name="De Carvalho L.P.S."/>
            <person name="Shen B."/>
        </authorList>
    </citation>
    <scope>NUCLEOTIDE SEQUENCE [LARGE SCALE GENOMIC DNA]</scope>
    <source>
        <strain evidence="3 4">NPDC012540</strain>
    </source>
</reference>
<feature type="region of interest" description="Disordered" evidence="1">
    <location>
        <begin position="447"/>
        <end position="482"/>
    </location>
</feature>
<gene>
    <name evidence="3" type="ORF">ACFY8O_04330</name>
</gene>
<feature type="transmembrane region" description="Helical" evidence="2">
    <location>
        <begin position="171"/>
        <end position="190"/>
    </location>
</feature>
<feature type="transmembrane region" description="Helical" evidence="2">
    <location>
        <begin position="21"/>
        <end position="45"/>
    </location>
</feature>
<feature type="transmembrane region" description="Helical" evidence="2">
    <location>
        <begin position="222"/>
        <end position="247"/>
    </location>
</feature>
<dbReference type="RefSeq" id="WP_387899574.1">
    <property type="nucleotide sequence ID" value="NZ_JBIBEG010000001.1"/>
</dbReference>
<accession>A0ABW6WZA7</accession>
<feature type="transmembrane region" description="Helical" evidence="2">
    <location>
        <begin position="371"/>
        <end position="394"/>
    </location>
</feature>
<dbReference type="Proteomes" id="UP001602322">
    <property type="component" value="Unassembled WGS sequence"/>
</dbReference>
<feature type="transmembrane region" description="Helical" evidence="2">
    <location>
        <begin position="82"/>
        <end position="101"/>
    </location>
</feature>
<evidence type="ECO:0000256" key="1">
    <source>
        <dbReference type="SAM" id="MobiDB-lite"/>
    </source>
</evidence>
<organism evidence="3 4">
    <name type="scientific">Streptomyces argenteolus</name>
    <dbReference type="NCBI Taxonomy" id="67274"/>
    <lineage>
        <taxon>Bacteria</taxon>
        <taxon>Bacillati</taxon>
        <taxon>Actinomycetota</taxon>
        <taxon>Actinomycetes</taxon>
        <taxon>Kitasatosporales</taxon>
        <taxon>Streptomycetaceae</taxon>
        <taxon>Streptomyces</taxon>
    </lineage>
</organism>
<keyword evidence="2" id="KW-0812">Transmembrane</keyword>
<dbReference type="InterPro" id="IPR045931">
    <property type="entry name" value="DUF6350"/>
</dbReference>
<dbReference type="Pfam" id="PF19877">
    <property type="entry name" value="DUF6350"/>
    <property type="match status" value="1"/>
</dbReference>
<sequence>MTERSTMLPAGRSRSAVLASAFARGVLAAGLGLGSLAVLVMVLWISSPYPDSGPDGAFHVATSLWLLAHGAELVRADTVGGHPSPVATVPLLLGLLPVWLVHRAARDSADPESEADDEAGARHAAAGGGEARGRHSAVGACCAVSAGYLLVVLGAAEYARSGVLPPERASLAFPVAFVVAGAAAAGVWAARGRPVTPLLVWAPLRVQEAAARTRFRAKAGAAVRAAAAGMLALLGGGALLVAVALLWHAGAARESFLGLAGDWAGRVSVLLLAAALVPNAAMWAASYGLGPGFALGTASTATPFAFTGPPALPEFPLLAAVPSHGPGTAVNWAAVAVPAVAALAVARFTARGAAPVRGEREEAWSQGHTALVAGLAAAGCGAGAAALAAASGGPLGTGALAEFGPVWWLVGPAALAWTAVVGVPAALLLRAWRLREQRWGWRWDAAKAAPVQAEAKPEQAGERKAERGAADGPGQPVDEGAQPYDFLSADPWHADGARELRWAALRRSSGGLMAGFSEVPGPGDRATAVREATPSGARSDAAAPELARVTEGAAPRAESRAKGATEPGSAAAVESVESVGRADRGAERAGRGVERAGAGAEHRAQADGGSRSQERTDGTAAPGEPAGQNPVASGQPGPGQDPR</sequence>
<evidence type="ECO:0000313" key="3">
    <source>
        <dbReference type="EMBL" id="MFF5895139.1"/>
    </source>
</evidence>
<feature type="region of interest" description="Disordered" evidence="1">
    <location>
        <begin position="513"/>
        <end position="643"/>
    </location>
</feature>
<protein>
    <submittedName>
        <fullName evidence="3">DUF6350 family protein</fullName>
    </submittedName>
</protein>
<evidence type="ECO:0000256" key="2">
    <source>
        <dbReference type="SAM" id="Phobius"/>
    </source>
</evidence>
<dbReference type="EMBL" id="JBIBEG010000001">
    <property type="protein sequence ID" value="MFF5895139.1"/>
    <property type="molecule type" value="Genomic_DNA"/>
</dbReference>
<name>A0ABW6WZA7_9ACTN</name>
<keyword evidence="4" id="KW-1185">Reference proteome</keyword>
<feature type="compositionally biased region" description="Basic and acidic residues" evidence="1">
    <location>
        <begin position="580"/>
        <end position="605"/>
    </location>
</feature>
<keyword evidence="2" id="KW-1133">Transmembrane helix</keyword>
<feature type="transmembrane region" description="Helical" evidence="2">
    <location>
        <begin position="137"/>
        <end position="159"/>
    </location>
</feature>
<evidence type="ECO:0000313" key="4">
    <source>
        <dbReference type="Proteomes" id="UP001602322"/>
    </source>
</evidence>
<comment type="caution">
    <text evidence="3">The sequence shown here is derived from an EMBL/GenBank/DDBJ whole genome shotgun (WGS) entry which is preliminary data.</text>
</comment>
<feature type="transmembrane region" description="Helical" evidence="2">
    <location>
        <begin position="406"/>
        <end position="429"/>
    </location>
</feature>
<keyword evidence="2" id="KW-0472">Membrane</keyword>
<feature type="transmembrane region" description="Helical" evidence="2">
    <location>
        <begin position="332"/>
        <end position="350"/>
    </location>
</feature>
<feature type="compositionally biased region" description="Basic and acidic residues" evidence="1">
    <location>
        <begin position="455"/>
        <end position="469"/>
    </location>
</feature>
<feature type="transmembrane region" description="Helical" evidence="2">
    <location>
        <begin position="292"/>
        <end position="312"/>
    </location>
</feature>
<feature type="region of interest" description="Disordered" evidence="1">
    <location>
        <begin position="109"/>
        <end position="132"/>
    </location>
</feature>
<feature type="transmembrane region" description="Helical" evidence="2">
    <location>
        <begin position="267"/>
        <end position="285"/>
    </location>
</feature>
<proteinExistence type="predicted"/>